<keyword evidence="1" id="KW-0808">Transferase</keyword>
<feature type="region of interest" description="Disordered" evidence="2">
    <location>
        <begin position="1"/>
        <end position="23"/>
    </location>
</feature>
<keyword evidence="1" id="KW-0418">Kinase</keyword>
<gene>
    <name evidence="4" type="ORF">AFM16_02720</name>
    <name evidence="5" type="ORF">HCX60_02910</name>
</gene>
<dbReference type="EMBL" id="CP050692">
    <property type="protein sequence ID" value="QIT42596.1"/>
    <property type="molecule type" value="Genomic_DNA"/>
</dbReference>
<evidence type="ECO:0000313" key="4">
    <source>
        <dbReference type="EMBL" id="OOQ55444.1"/>
    </source>
</evidence>
<dbReference type="GO" id="GO:0005524">
    <property type="term" value="F:ATP binding"/>
    <property type="evidence" value="ECO:0007669"/>
    <property type="project" value="UniProtKB-KW"/>
</dbReference>
<name>A0AAE6Y3X7_STRAT</name>
<protein>
    <submittedName>
        <fullName evidence="5">ATP-binding protein</fullName>
    </submittedName>
    <submittedName>
        <fullName evidence="4">ATPase</fullName>
    </submittedName>
</protein>
<feature type="domain" description="Histidine kinase/HSP90-like ATPase" evidence="3">
    <location>
        <begin position="23"/>
        <end position="137"/>
    </location>
</feature>
<dbReference type="Gene3D" id="3.30.565.10">
    <property type="entry name" value="Histidine kinase-like ATPase, C-terminal domain"/>
    <property type="match status" value="1"/>
</dbReference>
<evidence type="ECO:0000256" key="2">
    <source>
        <dbReference type="SAM" id="MobiDB-lite"/>
    </source>
</evidence>
<evidence type="ECO:0000313" key="6">
    <source>
        <dbReference type="Proteomes" id="UP000190306"/>
    </source>
</evidence>
<proteinExistence type="predicted"/>
<dbReference type="InterPro" id="IPR050267">
    <property type="entry name" value="Anti-sigma-factor_SerPK"/>
</dbReference>
<sequence length="158" mass="16596">MTDTADRVDLPYGPRGVTGPYRPSDVRGAVRRAVAGRCAATGRPYDERTCNDALLVASELATNAILHGGGLTGYDVEADERTVHVSVSDRSERLPMTTGPLDERGRHRLGGRGWPIVRRLARDVRVAGLPDGGKRITAVVPIAPVGPVASAAAPAPAL</sequence>
<dbReference type="InterPro" id="IPR003594">
    <property type="entry name" value="HATPase_dom"/>
</dbReference>
<evidence type="ECO:0000313" key="5">
    <source>
        <dbReference type="EMBL" id="QIT42596.1"/>
    </source>
</evidence>
<accession>A0AAE6Y3X7</accession>
<dbReference type="SUPFAM" id="SSF55874">
    <property type="entry name" value="ATPase domain of HSP90 chaperone/DNA topoisomerase II/histidine kinase"/>
    <property type="match status" value="1"/>
</dbReference>
<dbReference type="PANTHER" id="PTHR35526">
    <property type="entry name" value="ANTI-SIGMA-F FACTOR RSBW-RELATED"/>
    <property type="match status" value="1"/>
</dbReference>
<evidence type="ECO:0000256" key="1">
    <source>
        <dbReference type="ARBA" id="ARBA00022527"/>
    </source>
</evidence>
<dbReference type="PANTHER" id="PTHR35526:SF3">
    <property type="entry name" value="ANTI-SIGMA-F FACTOR RSBW"/>
    <property type="match status" value="1"/>
</dbReference>
<dbReference type="RefSeq" id="WP_078636816.1">
    <property type="nucleotide sequence ID" value="NZ_CM007717.1"/>
</dbReference>
<dbReference type="Proteomes" id="UP000190306">
    <property type="component" value="Chromosome"/>
</dbReference>
<dbReference type="AlphaFoldDB" id="A0AAE6Y3X7"/>
<dbReference type="GeneID" id="93962042"/>
<dbReference type="Proteomes" id="UP000502504">
    <property type="component" value="Chromosome"/>
</dbReference>
<keyword evidence="1" id="KW-0723">Serine/threonine-protein kinase</keyword>
<keyword evidence="5" id="KW-0067">ATP-binding</keyword>
<organism evidence="5 7">
    <name type="scientific">Streptomyces antibioticus</name>
    <dbReference type="NCBI Taxonomy" id="1890"/>
    <lineage>
        <taxon>Bacteria</taxon>
        <taxon>Bacillati</taxon>
        <taxon>Actinomycetota</taxon>
        <taxon>Actinomycetes</taxon>
        <taxon>Kitasatosporales</taxon>
        <taxon>Streptomycetaceae</taxon>
        <taxon>Streptomyces</taxon>
    </lineage>
</organism>
<keyword evidence="6" id="KW-1185">Reference proteome</keyword>
<keyword evidence="5" id="KW-0547">Nucleotide-binding</keyword>
<reference evidence="4 6" key="1">
    <citation type="submission" date="2015-07" db="EMBL/GenBank/DDBJ databases">
        <title>Draft Genome Sequence of Streptomyces antibioticus, IMRU 3720 reveals insights in the evolution of actinomycin biosynthetic gene clusters in Streptomyces.</title>
        <authorList>
            <person name="Crnovcic I."/>
            <person name="Ruckert C."/>
            <person name="Kalinowksi J."/>
            <person name="Keller U."/>
        </authorList>
    </citation>
    <scope>NUCLEOTIDE SEQUENCE [LARGE SCALE GENOMIC DNA]</scope>
    <source>
        <strain evidence="4 6">DSM 41481</strain>
    </source>
</reference>
<dbReference type="EMBL" id="LHQL01000001">
    <property type="protein sequence ID" value="OOQ55444.1"/>
    <property type="molecule type" value="Genomic_DNA"/>
</dbReference>
<evidence type="ECO:0000313" key="7">
    <source>
        <dbReference type="Proteomes" id="UP000502504"/>
    </source>
</evidence>
<dbReference type="GO" id="GO:0004674">
    <property type="term" value="F:protein serine/threonine kinase activity"/>
    <property type="evidence" value="ECO:0007669"/>
    <property type="project" value="UniProtKB-KW"/>
</dbReference>
<evidence type="ECO:0000259" key="3">
    <source>
        <dbReference type="Pfam" id="PF13581"/>
    </source>
</evidence>
<dbReference type="InterPro" id="IPR036890">
    <property type="entry name" value="HATPase_C_sf"/>
</dbReference>
<reference evidence="5 7" key="2">
    <citation type="submission" date="2020-03" db="EMBL/GenBank/DDBJ databases">
        <title>Is there a link between lipid content and antibiotic production in Streptomyces?</title>
        <authorList>
            <person name="David M."/>
            <person name="Lejeune C."/>
            <person name="Abreu S."/>
            <person name="Thibessard A."/>
            <person name="Leblond P."/>
            <person name="Chaminade P."/>
            <person name="Virolle M.-J."/>
        </authorList>
    </citation>
    <scope>NUCLEOTIDE SEQUENCE [LARGE SCALE GENOMIC DNA]</scope>
    <source>
        <strain evidence="5 7">DSM 41481</strain>
    </source>
</reference>
<dbReference type="Pfam" id="PF13581">
    <property type="entry name" value="HATPase_c_2"/>
    <property type="match status" value="1"/>
</dbReference>